<protein>
    <submittedName>
        <fullName evidence="6">Long-chain primary alcohol dehydrogenase AdhA</fullName>
        <ecNumber evidence="6">1.1.1.2</ecNumber>
    </submittedName>
</protein>
<dbReference type="PANTHER" id="PTHR11496:SF102">
    <property type="entry name" value="ALCOHOL DEHYDROGENASE 4"/>
    <property type="match status" value="1"/>
</dbReference>
<gene>
    <name evidence="5" type="ORF">BLNAU_19712</name>
    <name evidence="6" type="ORF">BLNAU_9485</name>
</gene>
<dbReference type="Gene3D" id="3.40.50.1970">
    <property type="match status" value="1"/>
</dbReference>
<feature type="domain" description="Alcohol dehydrogenase iron-type/glycerol dehydrogenase GldA" evidence="3">
    <location>
        <begin position="13"/>
        <end position="185"/>
    </location>
</feature>
<comment type="similarity">
    <text evidence="1">Belongs to the iron-containing alcohol dehydrogenase family.</text>
</comment>
<evidence type="ECO:0000313" key="7">
    <source>
        <dbReference type="Proteomes" id="UP001281761"/>
    </source>
</evidence>
<feature type="domain" description="Fe-containing alcohol dehydrogenase-like C-terminal" evidence="4">
    <location>
        <begin position="197"/>
        <end position="393"/>
    </location>
</feature>
<evidence type="ECO:0000313" key="5">
    <source>
        <dbReference type="EMBL" id="KAK2945382.1"/>
    </source>
</evidence>
<dbReference type="EC" id="1.1.1.2" evidence="6"/>
<dbReference type="SUPFAM" id="SSF56796">
    <property type="entry name" value="Dehydroquinate synthase-like"/>
    <property type="match status" value="1"/>
</dbReference>
<dbReference type="InterPro" id="IPR039697">
    <property type="entry name" value="Alcohol_dehydrogenase_Fe"/>
</dbReference>
<dbReference type="Proteomes" id="UP001281761">
    <property type="component" value="Unassembled WGS sequence"/>
</dbReference>
<keyword evidence="2 6" id="KW-0560">Oxidoreductase</keyword>
<evidence type="ECO:0000259" key="4">
    <source>
        <dbReference type="Pfam" id="PF25137"/>
    </source>
</evidence>
<dbReference type="GO" id="GO:0008106">
    <property type="term" value="F:alcohol dehydrogenase (NADP+) activity"/>
    <property type="evidence" value="ECO:0007669"/>
    <property type="project" value="UniProtKB-EC"/>
</dbReference>
<dbReference type="Gene3D" id="1.20.1090.10">
    <property type="entry name" value="Dehydroquinate synthase-like - alpha domain"/>
    <property type="match status" value="1"/>
</dbReference>
<dbReference type="PANTHER" id="PTHR11496">
    <property type="entry name" value="ALCOHOL DEHYDROGENASE"/>
    <property type="match status" value="1"/>
</dbReference>
<name>A0ABQ9XVW7_9EUKA</name>
<dbReference type="Pfam" id="PF25137">
    <property type="entry name" value="ADH_Fe_C"/>
    <property type="match status" value="1"/>
</dbReference>
<evidence type="ECO:0000313" key="6">
    <source>
        <dbReference type="EMBL" id="KAK2955626.1"/>
    </source>
</evidence>
<evidence type="ECO:0000259" key="3">
    <source>
        <dbReference type="Pfam" id="PF00465"/>
    </source>
</evidence>
<organism evidence="6 7">
    <name type="scientific">Blattamonas nauphoetae</name>
    <dbReference type="NCBI Taxonomy" id="2049346"/>
    <lineage>
        <taxon>Eukaryota</taxon>
        <taxon>Metamonada</taxon>
        <taxon>Preaxostyla</taxon>
        <taxon>Oxymonadida</taxon>
        <taxon>Blattamonas</taxon>
    </lineage>
</organism>
<dbReference type="Pfam" id="PF00465">
    <property type="entry name" value="Fe-ADH"/>
    <property type="match status" value="1"/>
</dbReference>
<evidence type="ECO:0000256" key="1">
    <source>
        <dbReference type="ARBA" id="ARBA00007358"/>
    </source>
</evidence>
<dbReference type="InterPro" id="IPR045910">
    <property type="entry name" value="AdhA-like"/>
</dbReference>
<dbReference type="InterPro" id="IPR001670">
    <property type="entry name" value="ADH_Fe/GldA"/>
</dbReference>
<dbReference type="EMBL" id="JARBJD010000263">
    <property type="protein sequence ID" value="KAK2945382.1"/>
    <property type="molecule type" value="Genomic_DNA"/>
</dbReference>
<sequence length="394" mass="42185">MNINTVTEIIHNTHVFFGIGAIQKIDYIVEELKKRGVRSILCMTGRAAYEKTGAWKFCTDAFAKHGVKFALFNKVSSNPNDTEVDEAVALGKKEGCNAVIGIGGGSPIDAGKSAAILLSHTDKTCAQLFKYEFTPEKAVPFVAINLTHGTGSEANRFAVVSVPAEELKPAIATPLIYPAFSIDDPALMTSLPDKQTMYVSVDAVNHVTEAATTTCTNPFAISLALETVKLVAKYLPLAQKDPKNLEARYWLAYAAMLAGVSFDNGFLHYTHALEHPLSAVKPEVTHALGLGVLLPAVIEEIYPASAKIVAELYAPIVPGLKGVPSEAKQAADGVRNWLKSVGLTERLSDLGFSKADVPKLVKLTFSTPSLGLMLAAAPTKATEATVERIFTQSL</sequence>
<reference evidence="6 7" key="1">
    <citation type="journal article" date="2022" name="bioRxiv">
        <title>Genomics of Preaxostyla Flagellates Illuminates Evolutionary Transitions and the Path Towards Mitochondrial Loss.</title>
        <authorList>
            <person name="Novak L.V.F."/>
            <person name="Treitli S.C."/>
            <person name="Pyrih J."/>
            <person name="Halakuc P."/>
            <person name="Pipaliya S.V."/>
            <person name="Vacek V."/>
            <person name="Brzon O."/>
            <person name="Soukal P."/>
            <person name="Eme L."/>
            <person name="Dacks J.B."/>
            <person name="Karnkowska A."/>
            <person name="Elias M."/>
            <person name="Hampl V."/>
        </authorList>
    </citation>
    <scope>NUCLEOTIDE SEQUENCE [LARGE SCALE GENOMIC DNA]</scope>
    <source>
        <strain evidence="6">NAU3</strain>
        <tissue evidence="6">Gut</tissue>
    </source>
</reference>
<evidence type="ECO:0000256" key="2">
    <source>
        <dbReference type="ARBA" id="ARBA00023002"/>
    </source>
</evidence>
<dbReference type="InterPro" id="IPR056798">
    <property type="entry name" value="ADH_Fe_C"/>
</dbReference>
<comment type="caution">
    <text evidence="6">The sequence shown here is derived from an EMBL/GenBank/DDBJ whole genome shotgun (WGS) entry which is preliminary data.</text>
</comment>
<accession>A0ABQ9XVW7</accession>
<dbReference type="CDD" id="cd08186">
    <property type="entry name" value="Fe-ADH-like"/>
    <property type="match status" value="1"/>
</dbReference>
<dbReference type="EMBL" id="JARBJD010000065">
    <property type="protein sequence ID" value="KAK2955626.1"/>
    <property type="molecule type" value="Genomic_DNA"/>
</dbReference>
<proteinExistence type="inferred from homology"/>
<keyword evidence="7" id="KW-1185">Reference proteome</keyword>